<dbReference type="NCBIfam" id="NF000849">
    <property type="entry name" value="PRK00075.1-1"/>
    <property type="match status" value="1"/>
</dbReference>
<comment type="function">
    <text evidence="5">Catalyzes the methylation of C-1 in cobalt-precorrin-5B to form cobalt-precorrin-6A.</text>
</comment>
<dbReference type="EC" id="2.1.1.195" evidence="5"/>
<evidence type="ECO:0000256" key="6">
    <source>
        <dbReference type="SAM" id="MobiDB-lite"/>
    </source>
</evidence>
<evidence type="ECO:0000313" key="7">
    <source>
        <dbReference type="EMBL" id="GAA3210896.1"/>
    </source>
</evidence>
<organism evidence="7 8">
    <name type="scientific">Actinocorallia longicatena</name>
    <dbReference type="NCBI Taxonomy" id="111803"/>
    <lineage>
        <taxon>Bacteria</taxon>
        <taxon>Bacillati</taxon>
        <taxon>Actinomycetota</taxon>
        <taxon>Actinomycetes</taxon>
        <taxon>Streptosporangiales</taxon>
        <taxon>Thermomonosporaceae</taxon>
        <taxon>Actinocorallia</taxon>
    </lineage>
</organism>
<dbReference type="Proteomes" id="UP001501237">
    <property type="component" value="Unassembled WGS sequence"/>
</dbReference>
<gene>
    <name evidence="5" type="primary">cbiD</name>
    <name evidence="7" type="ORF">GCM10010468_29140</name>
</gene>
<dbReference type="Gene3D" id="3.30.2110.10">
    <property type="entry name" value="CbiD-like"/>
    <property type="match status" value="2"/>
</dbReference>
<name>A0ABP6QAZ2_9ACTN</name>
<keyword evidence="2 5" id="KW-0489">Methyltransferase</keyword>
<feature type="region of interest" description="Disordered" evidence="6">
    <location>
        <begin position="73"/>
        <end position="236"/>
    </location>
</feature>
<reference evidence="8" key="1">
    <citation type="journal article" date="2019" name="Int. J. Syst. Evol. Microbiol.">
        <title>The Global Catalogue of Microorganisms (GCM) 10K type strain sequencing project: providing services to taxonomists for standard genome sequencing and annotation.</title>
        <authorList>
            <consortium name="The Broad Institute Genomics Platform"/>
            <consortium name="The Broad Institute Genome Sequencing Center for Infectious Disease"/>
            <person name="Wu L."/>
            <person name="Ma J."/>
        </authorList>
    </citation>
    <scope>NUCLEOTIDE SEQUENCE [LARGE SCALE GENOMIC DNA]</scope>
    <source>
        <strain evidence="8">JCM 9377</strain>
    </source>
</reference>
<proteinExistence type="inferred from homology"/>
<keyword evidence="3 5" id="KW-0808">Transferase</keyword>
<dbReference type="InterPro" id="IPR036074">
    <property type="entry name" value="CbiD_sf"/>
</dbReference>
<keyword evidence="1 5" id="KW-0169">Cobalamin biosynthesis</keyword>
<dbReference type="HAMAP" id="MF_00787">
    <property type="entry name" value="CbiD"/>
    <property type="match status" value="1"/>
</dbReference>
<comment type="pathway">
    <text evidence="5">Cofactor biosynthesis; adenosylcobalamin biosynthesis; cob(II)yrinate a,c-diamide from sirohydrochlorin (anaerobic route): step 6/10.</text>
</comment>
<feature type="compositionally biased region" description="Low complexity" evidence="6">
    <location>
        <begin position="173"/>
        <end position="202"/>
    </location>
</feature>
<dbReference type="RefSeq" id="WP_344827893.1">
    <property type="nucleotide sequence ID" value="NZ_BAAAUV010000006.1"/>
</dbReference>
<evidence type="ECO:0000256" key="3">
    <source>
        <dbReference type="ARBA" id="ARBA00022679"/>
    </source>
</evidence>
<evidence type="ECO:0000256" key="5">
    <source>
        <dbReference type="HAMAP-Rule" id="MF_00787"/>
    </source>
</evidence>
<comment type="catalytic activity">
    <reaction evidence="5">
        <text>Co-precorrin-5B + S-adenosyl-L-methionine = Co-precorrin-6A + S-adenosyl-L-homocysteine</text>
        <dbReference type="Rhea" id="RHEA:26285"/>
        <dbReference type="ChEBI" id="CHEBI:57856"/>
        <dbReference type="ChEBI" id="CHEBI:59789"/>
        <dbReference type="ChEBI" id="CHEBI:60063"/>
        <dbReference type="ChEBI" id="CHEBI:60064"/>
        <dbReference type="EC" id="2.1.1.195"/>
    </reaction>
</comment>
<evidence type="ECO:0000256" key="4">
    <source>
        <dbReference type="ARBA" id="ARBA00022691"/>
    </source>
</evidence>
<keyword evidence="8" id="KW-1185">Reference proteome</keyword>
<sequence>MPPTLPPDPTPPPTTAPTPSRPLRYGWTTGACATAAAKAAYTALLTGDFPDPVRIHLPKNHQPAFALTREHLTPAHPAPTSPTTTGSADTAPEGVASAGQAPEETGHPGLEPASTGSGSIERVATERVATERARTEHVTTEHVTTERVATERVTTGPVDIESSGVGPAEGDAPAEPGSGSASGGERVAGAGEGAPGAPSFSARDSAHGAGGASSDTDENGRTAQADSPGGGTAGLGEWESAMAGVVKDAGDDPDVTHGALVMATVRRGEPGSGVTFRAGPGVGTVTKPGLPLAVGEPAINPVPRRMMREHIEEVAALYGDPGDVVIEISIENGEELARHTWNPRLGILGGLSVLGTTGVVVPYSCSAWIDSIRRGIDVARAAGHTHVAGCTGSTSELVAKNLYDLPDDALLDMGDFAGAVLKYLRRHPVPRLTIAGGVGKLAKLADGHLDLHSGRSQVNKDFLATLAMEAGATDTLATEIRTANTALAALHLSQAAGVPLADRIAAHARRTAEHVLREAPVTVDVIVIDRAGTIVGRA</sequence>
<keyword evidence="4 5" id="KW-0949">S-adenosyl-L-methionine</keyword>
<dbReference type="Pfam" id="PF01888">
    <property type="entry name" value="CbiD"/>
    <property type="match status" value="2"/>
</dbReference>
<comment type="caution">
    <text evidence="7">The sequence shown here is derived from an EMBL/GenBank/DDBJ whole genome shotgun (WGS) entry which is preliminary data.</text>
</comment>
<feature type="region of interest" description="Disordered" evidence="6">
    <location>
        <begin position="1"/>
        <end position="26"/>
    </location>
</feature>
<feature type="compositionally biased region" description="Basic and acidic residues" evidence="6">
    <location>
        <begin position="123"/>
        <end position="150"/>
    </location>
</feature>
<dbReference type="SUPFAM" id="SSF111342">
    <property type="entry name" value="CbiD-like"/>
    <property type="match status" value="2"/>
</dbReference>
<dbReference type="PANTHER" id="PTHR35863">
    <property type="entry name" value="COBALT-PRECORRIN-5B C(1)-METHYLTRANSFERASE"/>
    <property type="match status" value="1"/>
</dbReference>
<dbReference type="PANTHER" id="PTHR35863:SF1">
    <property type="entry name" value="COBALT-PRECORRIN-5B C(1)-METHYLTRANSFERASE"/>
    <property type="match status" value="1"/>
</dbReference>
<evidence type="ECO:0000256" key="1">
    <source>
        <dbReference type="ARBA" id="ARBA00022573"/>
    </source>
</evidence>
<dbReference type="InterPro" id="IPR002748">
    <property type="entry name" value="CbiD"/>
</dbReference>
<dbReference type="EMBL" id="BAAAUV010000006">
    <property type="protein sequence ID" value="GAA3210896.1"/>
    <property type="molecule type" value="Genomic_DNA"/>
</dbReference>
<evidence type="ECO:0000256" key="2">
    <source>
        <dbReference type="ARBA" id="ARBA00022603"/>
    </source>
</evidence>
<dbReference type="NCBIfam" id="TIGR00312">
    <property type="entry name" value="cbiD"/>
    <property type="match status" value="1"/>
</dbReference>
<feature type="compositionally biased region" description="Low complexity" evidence="6">
    <location>
        <begin position="81"/>
        <end position="92"/>
    </location>
</feature>
<evidence type="ECO:0000313" key="8">
    <source>
        <dbReference type="Proteomes" id="UP001501237"/>
    </source>
</evidence>
<feature type="compositionally biased region" description="Pro residues" evidence="6">
    <location>
        <begin position="1"/>
        <end position="20"/>
    </location>
</feature>
<protein>
    <recommendedName>
        <fullName evidence="5">Cobalt-precorrin-5B C(1)-methyltransferase</fullName>
        <ecNumber evidence="5">2.1.1.195</ecNumber>
    </recommendedName>
    <alternativeName>
        <fullName evidence="5">Cobalt-precorrin-6A synthase</fullName>
    </alternativeName>
</protein>
<accession>A0ABP6QAZ2</accession>
<comment type="similarity">
    <text evidence="5">Belongs to the CbiD family.</text>
</comment>